<dbReference type="GO" id="GO:0005975">
    <property type="term" value="P:carbohydrate metabolic process"/>
    <property type="evidence" value="ECO:0007669"/>
    <property type="project" value="InterPro"/>
</dbReference>
<dbReference type="SUPFAM" id="SSF74650">
    <property type="entry name" value="Galactose mutarotase-like"/>
    <property type="match status" value="1"/>
</dbReference>
<dbReference type="GO" id="GO:0003824">
    <property type="term" value="F:catalytic activity"/>
    <property type="evidence" value="ECO:0007669"/>
    <property type="project" value="InterPro"/>
</dbReference>
<dbReference type="InterPro" id="IPR011013">
    <property type="entry name" value="Gal_mutarotase_sf_dom"/>
</dbReference>
<protein>
    <submittedName>
        <fullName evidence="1">Aldose epimerase</fullName>
    </submittedName>
</protein>
<dbReference type="AlphaFoldDB" id="A0A3L9IGB4"/>
<evidence type="ECO:0000313" key="1">
    <source>
        <dbReference type="EMBL" id="RLY60648.1"/>
    </source>
</evidence>
<reference evidence="1 2" key="1">
    <citation type="submission" date="2018-10" db="EMBL/GenBank/DDBJ databases">
        <title>Comparison of Escherichia coli isolates recovered from retail chicken and from chicken fecal samples by antimicrobial susceptibility test and whole genome sequencing.</title>
        <authorList>
            <person name="Tang B."/>
            <person name="Ma Y."/>
            <person name="He X."/>
            <person name="Cao L."/>
            <person name="Xia X."/>
            <person name="Yang H."/>
        </authorList>
    </citation>
    <scope>NUCLEOTIDE SEQUENCE [LARGE SCALE GENOMIC DNA]</scope>
    <source>
        <strain evidence="1 2">CMJH98b</strain>
    </source>
</reference>
<proteinExistence type="predicted"/>
<gene>
    <name evidence="1" type="ORF">EAI46_01675</name>
</gene>
<name>A0A3L9IGB4_ECOLX</name>
<feature type="non-terminal residue" evidence="1">
    <location>
        <position position="1"/>
    </location>
</feature>
<organism evidence="1 2">
    <name type="scientific">Escherichia coli</name>
    <dbReference type="NCBI Taxonomy" id="562"/>
    <lineage>
        <taxon>Bacteria</taxon>
        <taxon>Pseudomonadati</taxon>
        <taxon>Pseudomonadota</taxon>
        <taxon>Gammaproteobacteria</taxon>
        <taxon>Enterobacterales</taxon>
        <taxon>Enterobacteriaceae</taxon>
        <taxon>Escherichia</taxon>
    </lineage>
</organism>
<sequence length="50" mass="5645">IYSGEKLQRQGLAVEPMSCPPNAFNSGIDLLLLEPGKPHRLFFNIYGQRK</sequence>
<comment type="caution">
    <text evidence="1">The sequence shown here is derived from an EMBL/GenBank/DDBJ whole genome shotgun (WGS) entry which is preliminary data.</text>
</comment>
<dbReference type="GO" id="GO:0030246">
    <property type="term" value="F:carbohydrate binding"/>
    <property type="evidence" value="ECO:0007669"/>
    <property type="project" value="InterPro"/>
</dbReference>
<dbReference type="Gene3D" id="2.70.98.10">
    <property type="match status" value="1"/>
</dbReference>
<accession>A0A3L9IGB4</accession>
<evidence type="ECO:0000313" key="2">
    <source>
        <dbReference type="Proteomes" id="UP000281340"/>
    </source>
</evidence>
<dbReference type="Proteomes" id="UP000281340">
    <property type="component" value="Unassembled WGS sequence"/>
</dbReference>
<dbReference type="EMBL" id="RDDM01000006">
    <property type="protein sequence ID" value="RLY60648.1"/>
    <property type="molecule type" value="Genomic_DNA"/>
</dbReference>
<dbReference type="InterPro" id="IPR014718">
    <property type="entry name" value="GH-type_carb-bd"/>
</dbReference>